<dbReference type="AlphaFoldDB" id="A0A921ZA59"/>
<evidence type="ECO:0000256" key="7">
    <source>
        <dbReference type="ARBA" id="ARBA00022729"/>
    </source>
</evidence>
<dbReference type="PROSITE" id="PS51407">
    <property type="entry name" value="LAMP_3"/>
    <property type="match status" value="1"/>
</dbReference>
<keyword evidence="10" id="KW-0770">Synapse</keyword>
<dbReference type="GO" id="GO:0072594">
    <property type="term" value="P:establishment of protein localization to organelle"/>
    <property type="evidence" value="ECO:0007669"/>
    <property type="project" value="TreeGrafter"/>
</dbReference>
<feature type="compositionally biased region" description="Basic and acidic residues" evidence="21">
    <location>
        <begin position="55"/>
        <end position="70"/>
    </location>
</feature>
<evidence type="ECO:0000256" key="22">
    <source>
        <dbReference type="SAM" id="Phobius"/>
    </source>
</evidence>
<evidence type="ECO:0000256" key="21">
    <source>
        <dbReference type="SAM" id="MobiDB-lite"/>
    </source>
</evidence>
<comment type="subcellular location">
    <subcellularLocation>
        <location evidence="4">Cell projection</location>
        <location evidence="4">Dendrite</location>
    </subcellularLocation>
    <subcellularLocation>
        <location evidence="17">Cell projection</location>
        <location evidence="17">Growth cone membrane</location>
        <topology evidence="17">Single-pass type I membrane protein</topology>
    </subcellularLocation>
    <subcellularLocation>
        <location evidence="15">Cytoplasmic vesicle</location>
        <location evidence="15">Secretory vesicle</location>
        <location evidence="15">Synaptic vesicle membrane</location>
        <topology evidence="15">Single-pass type I membrane protein</topology>
    </subcellularLocation>
    <subcellularLocation>
        <location evidence="2">Early endosome membrane</location>
        <topology evidence="2">Single-pass type I membrane protein</topology>
    </subcellularLocation>
    <subcellularLocation>
        <location evidence="1">Endoplasmic reticulum-Golgi intermediate compartment membrane</location>
        <topology evidence="1">Single-pass type I membrane protein</topology>
    </subcellularLocation>
    <subcellularLocation>
        <location evidence="20">Membrane</location>
        <topology evidence="20">Single-pass type I membrane protein</topology>
    </subcellularLocation>
    <subcellularLocation>
        <location evidence="3">Recycling endosome</location>
    </subcellularLocation>
</comment>
<evidence type="ECO:0000256" key="10">
    <source>
        <dbReference type="ARBA" id="ARBA00023018"/>
    </source>
</evidence>
<dbReference type="InterPro" id="IPR048528">
    <property type="entry name" value="Lamp2-like_luminal"/>
</dbReference>
<comment type="caution">
    <text evidence="20">Lacks conserved residue(s) required for the propagation of feature annotation.</text>
</comment>
<keyword evidence="27" id="KW-1185">Reference proteome</keyword>
<feature type="compositionally biased region" description="Low complexity" evidence="21">
    <location>
        <begin position="71"/>
        <end position="100"/>
    </location>
</feature>
<sequence>MSRLRFYLLFAVLYSCWNIGHSDVVEPPPKPVIIDLQKSPLPSALVSPVVPASEDVEKKTTEVPTTHEPEPTTDAPSPSPKPTTTTTTTPPPTTTTEKTTPAPPTPAPVPPTPAPVPPTPAPGPLPAPEQGNWTYSDEKTNVTCIMVQFAAQLNVTYTKVVESATSLANVLLNVPKNATVLNGSCADADQWLTLNWTVHGTNITNNMTVVFHRNDTNKNYGLKNLTISLSPELFVNASSKDPLELYHGAEWQTPLATSYRCTPPTRMNLTSETTSTVGALTLMRLQEEAFRSVPGGGFSAARECSGGDVPDGVPIAVGCALGGLVVVVLVAYLVARRRSAARGYLSM</sequence>
<dbReference type="GO" id="GO:0005765">
    <property type="term" value="C:lysosomal membrane"/>
    <property type="evidence" value="ECO:0007669"/>
    <property type="project" value="TreeGrafter"/>
</dbReference>
<evidence type="ECO:0000256" key="11">
    <source>
        <dbReference type="ARBA" id="ARBA00023136"/>
    </source>
</evidence>
<evidence type="ECO:0000256" key="15">
    <source>
        <dbReference type="ARBA" id="ARBA00029428"/>
    </source>
</evidence>
<comment type="function">
    <text evidence="16">Plays a role in short-term synaptic plasticity in a subset of GABAergic neurons in the brain.</text>
</comment>
<evidence type="ECO:0000256" key="4">
    <source>
        <dbReference type="ARBA" id="ARBA00004279"/>
    </source>
</evidence>
<accession>A0A921ZA59</accession>
<evidence type="ECO:0000256" key="18">
    <source>
        <dbReference type="ARBA" id="ARBA00074379"/>
    </source>
</evidence>
<keyword evidence="11 20" id="KW-0472">Membrane</keyword>
<feature type="chain" id="PRO_5037759132" description="Lysosome-associated membrane glycoprotein 5" evidence="23">
    <location>
        <begin position="23"/>
        <end position="347"/>
    </location>
</feature>
<evidence type="ECO:0000256" key="6">
    <source>
        <dbReference type="ARBA" id="ARBA00022692"/>
    </source>
</evidence>
<feature type="region of interest" description="Disordered" evidence="21">
    <location>
        <begin position="47"/>
        <end position="130"/>
    </location>
</feature>
<keyword evidence="14" id="KW-0968">Cytoplasmic vesicle</keyword>
<organism evidence="26 27">
    <name type="scientific">Manduca sexta</name>
    <name type="common">Tobacco hawkmoth</name>
    <name type="synonym">Tobacco hornworm</name>
    <dbReference type="NCBI Taxonomy" id="7130"/>
    <lineage>
        <taxon>Eukaryota</taxon>
        <taxon>Metazoa</taxon>
        <taxon>Ecdysozoa</taxon>
        <taxon>Arthropoda</taxon>
        <taxon>Hexapoda</taxon>
        <taxon>Insecta</taxon>
        <taxon>Pterygota</taxon>
        <taxon>Neoptera</taxon>
        <taxon>Endopterygota</taxon>
        <taxon>Lepidoptera</taxon>
        <taxon>Glossata</taxon>
        <taxon>Ditrysia</taxon>
        <taxon>Bombycoidea</taxon>
        <taxon>Sphingidae</taxon>
        <taxon>Sphinginae</taxon>
        <taxon>Sphingini</taxon>
        <taxon>Manduca</taxon>
    </lineage>
</organism>
<evidence type="ECO:0000256" key="16">
    <source>
        <dbReference type="ARBA" id="ARBA00053950"/>
    </source>
</evidence>
<keyword evidence="6 20" id="KW-0812">Transmembrane</keyword>
<reference evidence="26" key="2">
    <citation type="submission" date="2020-12" db="EMBL/GenBank/DDBJ databases">
        <authorList>
            <person name="Kanost M."/>
        </authorList>
    </citation>
    <scope>NUCLEOTIDE SEQUENCE</scope>
</reference>
<evidence type="ECO:0000256" key="9">
    <source>
        <dbReference type="ARBA" id="ARBA00022989"/>
    </source>
</evidence>
<protein>
    <recommendedName>
        <fullName evidence="18">Lysosome-associated membrane glycoprotein 5</fullName>
    </recommendedName>
    <alternativeName>
        <fullName evidence="19">Lysosome-associated membrane protein 5</fullName>
    </alternativeName>
</protein>
<feature type="domain" description="Lysosome-associated membrane glycoprotein 2-like transmembrane" evidence="25">
    <location>
        <begin position="313"/>
        <end position="341"/>
    </location>
</feature>
<comment type="caution">
    <text evidence="26">The sequence shown here is derived from an EMBL/GenBank/DDBJ whole genome shotgun (WGS) entry which is preliminary data.</text>
</comment>
<feature type="transmembrane region" description="Helical" evidence="22">
    <location>
        <begin position="312"/>
        <end position="335"/>
    </location>
</feature>
<evidence type="ECO:0000256" key="2">
    <source>
        <dbReference type="ARBA" id="ARBA00004158"/>
    </source>
</evidence>
<evidence type="ECO:0000256" key="3">
    <source>
        <dbReference type="ARBA" id="ARBA00004172"/>
    </source>
</evidence>
<dbReference type="GO" id="GO:0005886">
    <property type="term" value="C:plasma membrane"/>
    <property type="evidence" value="ECO:0007669"/>
    <property type="project" value="UniProtKB-SubCell"/>
</dbReference>
<dbReference type="PRINTS" id="PR00336">
    <property type="entry name" value="LYSASSOCTDMP"/>
</dbReference>
<dbReference type="Gene3D" id="2.40.160.110">
    <property type="match status" value="1"/>
</dbReference>
<evidence type="ECO:0000256" key="5">
    <source>
        <dbReference type="ARBA" id="ARBA00009644"/>
    </source>
</evidence>
<dbReference type="Proteomes" id="UP000791440">
    <property type="component" value="Unassembled WGS sequence"/>
</dbReference>
<proteinExistence type="inferred from homology"/>
<evidence type="ECO:0000256" key="1">
    <source>
        <dbReference type="ARBA" id="ARBA00004151"/>
    </source>
</evidence>
<evidence type="ECO:0000313" key="26">
    <source>
        <dbReference type="EMBL" id="KAG6452987.1"/>
    </source>
</evidence>
<evidence type="ECO:0000256" key="19">
    <source>
        <dbReference type="ARBA" id="ARBA00076257"/>
    </source>
</evidence>
<evidence type="ECO:0000256" key="20">
    <source>
        <dbReference type="PROSITE-ProRule" id="PRU00740"/>
    </source>
</evidence>
<gene>
    <name evidence="26" type="ORF">O3G_MSEX007894</name>
</gene>
<keyword evidence="13" id="KW-0966">Cell projection</keyword>
<name>A0A921ZA59_MANSE</name>
<evidence type="ECO:0000256" key="14">
    <source>
        <dbReference type="ARBA" id="ARBA00023329"/>
    </source>
</evidence>
<keyword evidence="9 22" id="KW-1133">Transmembrane helix</keyword>
<dbReference type="Pfam" id="PF21222">
    <property type="entry name" value="Lamp2_2nd"/>
    <property type="match status" value="1"/>
</dbReference>
<dbReference type="PANTHER" id="PTHR11506">
    <property type="entry name" value="LYSOSOME-ASSOCIATED MEMBRANE GLYCOPROTEIN"/>
    <property type="match status" value="1"/>
</dbReference>
<comment type="similarity">
    <text evidence="5 20">Belongs to the LAMP family.</text>
</comment>
<evidence type="ECO:0000313" key="27">
    <source>
        <dbReference type="Proteomes" id="UP000791440"/>
    </source>
</evidence>
<feature type="compositionally biased region" description="Pro residues" evidence="21">
    <location>
        <begin position="101"/>
        <end position="127"/>
    </location>
</feature>
<reference evidence="26" key="1">
    <citation type="journal article" date="2016" name="Insect Biochem. Mol. Biol.">
        <title>Multifaceted biological insights from a draft genome sequence of the tobacco hornworm moth, Manduca sexta.</title>
        <authorList>
            <person name="Kanost M.R."/>
            <person name="Arrese E.L."/>
            <person name="Cao X."/>
            <person name="Chen Y.R."/>
            <person name="Chellapilla S."/>
            <person name="Goldsmith M.R."/>
            <person name="Grosse-Wilde E."/>
            <person name="Heckel D.G."/>
            <person name="Herndon N."/>
            <person name="Jiang H."/>
            <person name="Papanicolaou A."/>
            <person name="Qu J."/>
            <person name="Soulages J.L."/>
            <person name="Vogel H."/>
            <person name="Walters J."/>
            <person name="Waterhouse R.M."/>
            <person name="Ahn S.J."/>
            <person name="Almeida F.C."/>
            <person name="An C."/>
            <person name="Aqrawi P."/>
            <person name="Bretschneider A."/>
            <person name="Bryant W.B."/>
            <person name="Bucks S."/>
            <person name="Chao H."/>
            <person name="Chevignon G."/>
            <person name="Christen J.M."/>
            <person name="Clarke D.F."/>
            <person name="Dittmer N.T."/>
            <person name="Ferguson L.C.F."/>
            <person name="Garavelou S."/>
            <person name="Gordon K.H.J."/>
            <person name="Gunaratna R.T."/>
            <person name="Han Y."/>
            <person name="Hauser F."/>
            <person name="He Y."/>
            <person name="Heidel-Fischer H."/>
            <person name="Hirsh A."/>
            <person name="Hu Y."/>
            <person name="Jiang H."/>
            <person name="Kalra D."/>
            <person name="Klinner C."/>
            <person name="Konig C."/>
            <person name="Kovar C."/>
            <person name="Kroll A.R."/>
            <person name="Kuwar S.S."/>
            <person name="Lee S.L."/>
            <person name="Lehman R."/>
            <person name="Li K."/>
            <person name="Li Z."/>
            <person name="Liang H."/>
            <person name="Lovelace S."/>
            <person name="Lu Z."/>
            <person name="Mansfield J.H."/>
            <person name="McCulloch K.J."/>
            <person name="Mathew T."/>
            <person name="Morton B."/>
            <person name="Muzny D.M."/>
            <person name="Neunemann D."/>
            <person name="Ongeri F."/>
            <person name="Pauchet Y."/>
            <person name="Pu L.L."/>
            <person name="Pyrousis I."/>
            <person name="Rao X.J."/>
            <person name="Redding A."/>
            <person name="Roesel C."/>
            <person name="Sanchez-Gracia A."/>
            <person name="Schaack S."/>
            <person name="Shukla A."/>
            <person name="Tetreau G."/>
            <person name="Wang Y."/>
            <person name="Xiong G.H."/>
            <person name="Traut W."/>
            <person name="Walsh T.K."/>
            <person name="Worley K.C."/>
            <person name="Wu D."/>
            <person name="Wu W."/>
            <person name="Wu Y.Q."/>
            <person name="Zhang X."/>
            <person name="Zou Z."/>
            <person name="Zucker H."/>
            <person name="Briscoe A.D."/>
            <person name="Burmester T."/>
            <person name="Clem R.J."/>
            <person name="Feyereisen R."/>
            <person name="Grimmelikhuijzen C.J.P."/>
            <person name="Hamodrakas S.J."/>
            <person name="Hansson B.S."/>
            <person name="Huguet E."/>
            <person name="Jermiin L.S."/>
            <person name="Lan Q."/>
            <person name="Lehman H.K."/>
            <person name="Lorenzen M."/>
            <person name="Merzendorfer H."/>
            <person name="Michalopoulos I."/>
            <person name="Morton D.B."/>
            <person name="Muthukrishnan S."/>
            <person name="Oakeshott J.G."/>
            <person name="Palmer W."/>
            <person name="Park Y."/>
            <person name="Passarelli A.L."/>
            <person name="Rozas J."/>
            <person name="Schwartz L.M."/>
            <person name="Smith W."/>
            <person name="Southgate A."/>
            <person name="Vilcinskas A."/>
            <person name="Vogt R."/>
            <person name="Wang P."/>
            <person name="Werren J."/>
            <person name="Yu X.Q."/>
            <person name="Zhou J.J."/>
            <person name="Brown S.J."/>
            <person name="Scherer S.E."/>
            <person name="Richards S."/>
            <person name="Blissard G.W."/>
        </authorList>
    </citation>
    <scope>NUCLEOTIDE SEQUENCE</scope>
</reference>
<feature type="signal peptide" evidence="23">
    <location>
        <begin position="1"/>
        <end position="22"/>
    </location>
</feature>
<dbReference type="Pfam" id="PF01299">
    <property type="entry name" value="Lamp2-like_luminal"/>
    <property type="match status" value="1"/>
</dbReference>
<evidence type="ECO:0000256" key="13">
    <source>
        <dbReference type="ARBA" id="ARBA00023273"/>
    </source>
</evidence>
<keyword evidence="12" id="KW-0325">Glycoprotein</keyword>
<keyword evidence="7 23" id="KW-0732">Signal</keyword>
<dbReference type="PANTHER" id="PTHR11506:SF35">
    <property type="entry name" value="LYSOSOME-ASSOCIATED MEMBRANE GLYCOPROTEIN 5"/>
    <property type="match status" value="1"/>
</dbReference>
<dbReference type="PROSITE" id="PS51257">
    <property type="entry name" value="PROKAR_LIPOPROTEIN"/>
    <property type="match status" value="1"/>
</dbReference>
<keyword evidence="8" id="KW-0967">Endosome</keyword>
<evidence type="ECO:0000256" key="12">
    <source>
        <dbReference type="ARBA" id="ARBA00023180"/>
    </source>
</evidence>
<evidence type="ECO:0000259" key="25">
    <source>
        <dbReference type="Pfam" id="PF21222"/>
    </source>
</evidence>
<evidence type="ECO:0000256" key="17">
    <source>
        <dbReference type="ARBA" id="ARBA00060492"/>
    </source>
</evidence>
<feature type="domain" description="Lysosome-associated membrane glycoprotein 2-like luminal" evidence="24">
    <location>
        <begin position="134"/>
        <end position="274"/>
    </location>
</feature>
<evidence type="ECO:0000259" key="24">
    <source>
        <dbReference type="Pfam" id="PF01299"/>
    </source>
</evidence>
<dbReference type="InterPro" id="IPR048524">
    <property type="entry name" value="Lamp2-like_TM"/>
</dbReference>
<dbReference type="EMBL" id="JH668434">
    <property type="protein sequence ID" value="KAG6452987.1"/>
    <property type="molecule type" value="Genomic_DNA"/>
</dbReference>
<dbReference type="InterPro" id="IPR002000">
    <property type="entry name" value="Lysosome-assoc_membr_glycop"/>
</dbReference>
<dbReference type="GO" id="GO:0031902">
    <property type="term" value="C:late endosome membrane"/>
    <property type="evidence" value="ECO:0007669"/>
    <property type="project" value="TreeGrafter"/>
</dbReference>
<evidence type="ECO:0000256" key="8">
    <source>
        <dbReference type="ARBA" id="ARBA00022753"/>
    </source>
</evidence>
<evidence type="ECO:0000256" key="23">
    <source>
        <dbReference type="SAM" id="SignalP"/>
    </source>
</evidence>